<dbReference type="InterPro" id="IPR002182">
    <property type="entry name" value="NB-ARC"/>
</dbReference>
<comment type="caution">
    <text evidence="6">The sequence shown here is derived from an EMBL/GenBank/DDBJ whole genome shotgun (WGS) entry which is preliminary data.</text>
</comment>
<evidence type="ECO:0000256" key="3">
    <source>
        <dbReference type="ARBA" id="ARBA00022821"/>
    </source>
</evidence>
<keyword evidence="3" id="KW-0611">Plant defense</keyword>
<dbReference type="SUPFAM" id="SSF52058">
    <property type="entry name" value="L domain-like"/>
    <property type="match status" value="5"/>
</dbReference>
<dbReference type="SMART" id="SM00367">
    <property type="entry name" value="LRR_CC"/>
    <property type="match status" value="6"/>
</dbReference>
<dbReference type="GO" id="GO:0007165">
    <property type="term" value="P:signal transduction"/>
    <property type="evidence" value="ECO:0007669"/>
    <property type="project" value="InterPro"/>
</dbReference>
<organism evidence="6 7">
    <name type="scientific">Centaurea solstitialis</name>
    <name type="common">yellow star-thistle</name>
    <dbReference type="NCBI Taxonomy" id="347529"/>
    <lineage>
        <taxon>Eukaryota</taxon>
        <taxon>Viridiplantae</taxon>
        <taxon>Streptophyta</taxon>
        <taxon>Embryophyta</taxon>
        <taxon>Tracheophyta</taxon>
        <taxon>Spermatophyta</taxon>
        <taxon>Magnoliopsida</taxon>
        <taxon>eudicotyledons</taxon>
        <taxon>Gunneridae</taxon>
        <taxon>Pentapetalae</taxon>
        <taxon>asterids</taxon>
        <taxon>campanulids</taxon>
        <taxon>Asterales</taxon>
        <taxon>Asteraceae</taxon>
        <taxon>Carduoideae</taxon>
        <taxon>Cardueae</taxon>
        <taxon>Centaureinae</taxon>
        <taxon>Centaurea</taxon>
    </lineage>
</organism>
<dbReference type="Gene3D" id="3.40.50.10140">
    <property type="entry name" value="Toll/interleukin-1 receptor homology (TIR) domain"/>
    <property type="match status" value="2"/>
</dbReference>
<dbReference type="InterPro" id="IPR011713">
    <property type="entry name" value="Leu-rich_rpt_3"/>
</dbReference>
<reference evidence="6" key="1">
    <citation type="submission" date="2023-03" db="EMBL/GenBank/DDBJ databases">
        <title>Chromosome-scale reference genome and RAD-based genetic map of yellow starthistle (Centaurea solstitialis) reveal putative structural variation and QTLs associated with invader traits.</title>
        <authorList>
            <person name="Reatini B."/>
            <person name="Cang F.A."/>
            <person name="Jiang Q."/>
            <person name="Mckibben M.T.W."/>
            <person name="Barker M.S."/>
            <person name="Rieseberg L.H."/>
            <person name="Dlugosch K.M."/>
        </authorList>
    </citation>
    <scope>NUCLEOTIDE SEQUENCE</scope>
    <source>
        <strain evidence="6">CAN-66</strain>
        <tissue evidence="6">Leaf</tissue>
    </source>
</reference>
<dbReference type="Pfam" id="PF23282">
    <property type="entry name" value="WHD_ROQ1"/>
    <property type="match status" value="2"/>
</dbReference>
<dbReference type="Gene3D" id="3.40.50.300">
    <property type="entry name" value="P-loop containing nucleotide triphosphate hydrolases"/>
    <property type="match status" value="2"/>
</dbReference>
<dbReference type="Pfam" id="PF00931">
    <property type="entry name" value="NB-ARC"/>
    <property type="match status" value="2"/>
</dbReference>
<evidence type="ECO:0000256" key="2">
    <source>
        <dbReference type="ARBA" id="ARBA00022737"/>
    </source>
</evidence>
<dbReference type="SMART" id="SM00382">
    <property type="entry name" value="AAA"/>
    <property type="match status" value="2"/>
</dbReference>
<proteinExistence type="predicted"/>
<keyword evidence="2" id="KW-0677">Repeat</keyword>
<dbReference type="SUPFAM" id="SSF52200">
    <property type="entry name" value="Toll/Interleukin receptor TIR domain"/>
    <property type="match status" value="2"/>
</dbReference>
<dbReference type="SUPFAM" id="SSF52540">
    <property type="entry name" value="P-loop containing nucleoside triphosphate hydrolases"/>
    <property type="match status" value="2"/>
</dbReference>
<name>A0AA38T0L5_9ASTR</name>
<dbReference type="PANTHER" id="PTHR11017:SF544">
    <property type="entry name" value="ADP-RIBOSYL CYCLASE_CYCLIC ADP-RIBOSE HYDROLASE"/>
    <property type="match status" value="1"/>
</dbReference>
<feature type="domain" description="TIR" evidence="5">
    <location>
        <begin position="1120"/>
        <end position="1297"/>
    </location>
</feature>
<dbReference type="InterPro" id="IPR006553">
    <property type="entry name" value="Leu-rich_rpt_Cys-con_subtyp"/>
</dbReference>
<dbReference type="InterPro" id="IPR026906">
    <property type="entry name" value="LRR_5"/>
</dbReference>
<accession>A0AA38T0L5</accession>
<dbReference type="SUPFAM" id="SSF46785">
    <property type="entry name" value="Winged helix' DNA-binding domain"/>
    <property type="match status" value="1"/>
</dbReference>
<dbReference type="PROSITE" id="PS50104">
    <property type="entry name" value="TIR"/>
    <property type="match status" value="2"/>
</dbReference>
<dbReference type="Pfam" id="PF01582">
    <property type="entry name" value="TIR"/>
    <property type="match status" value="2"/>
</dbReference>
<dbReference type="PANTHER" id="PTHR11017">
    <property type="entry name" value="LEUCINE-RICH REPEAT-CONTAINING PROTEIN"/>
    <property type="match status" value="1"/>
</dbReference>
<dbReference type="Proteomes" id="UP001172457">
    <property type="component" value="Chromosome 4"/>
</dbReference>
<dbReference type="EMBL" id="JARYMX010000004">
    <property type="protein sequence ID" value="KAJ9552224.1"/>
    <property type="molecule type" value="Genomic_DNA"/>
</dbReference>
<dbReference type="GO" id="GO:0043531">
    <property type="term" value="F:ADP binding"/>
    <property type="evidence" value="ECO:0007669"/>
    <property type="project" value="InterPro"/>
</dbReference>
<dbReference type="FunFam" id="3.40.50.10140:FF:000007">
    <property type="entry name" value="Disease resistance protein (TIR-NBS-LRR class)"/>
    <property type="match status" value="1"/>
</dbReference>
<sequence>MATEVQVTTANTKLPLLIEDYYCFCVTTAEELRRLLYRALKKNFRKGSKKPIHYKRTTRISREGKKIGKELIEAIEESRFHVIVFSKNYASSSWCLDELVKIVECQKTQTGQTIYPIFYDVEPTHVRKQSGEFGKAFAKHENDEAAKKWKQALIEATSLSGRELRTTADGHEAEFIKLVVKDISSKLPTIYADGNLIGMRTRINVVVSSLRTFPDEIMIGITGMGGIGKTTLARAVFDHIRKEFEGSSFVENVRESSNSPSVGLKSLQQLLLRNVLNRQDMFVDGVSQGKEMMKKYMPSRKVLVVLDDVDHKDHLEALAGEPNWFKPGSKIIITTRDRKVLETHRVKRIHEASLLTDEEAICLFSSRAFEKEIPSPRYEKLSTKVVSYAAGLPLTITVLGSTLYGENEHVWMDTLKELEKVPLDGSLQRLEVSYKGLDTNCQEIFLDVACILKGWKNEKTISVLESCGFHAIRGFSVLEKKSFITISHDKKLGMHDRIEDLGKHIVRRSHDPSQHSRLWITKEIIDILVNNQGTEATKCITLTSWLSSDIKPNTIMKGLGKMRKLRFLFVKILEFNCLELDEASQFPNSLQYLQWYRYPFRSLPRSFQASNLVVLKMPKSQIEQLWEEGERKVLDKLRVLKLSGASKLRTLDFLGLTPYLEILDLQRCYNLVTLDLPVGYQKLKCLKLGGSKLSTLDLLLFPNIEVDLKELHVSHKCPRLKTLNLEGCRHLENFDMARECPHLETLNLEGCSVLKEFGMPWECPQIITLNLKDCCGLEKLCMPWDCPQLITLNLMECSGLKKLDMPQKCPQLTTLKLMECSGLMKLDMPQKCPQLTTLDIGGCKNLEKLYIPRECSELRKVFATYGCEKLLELHMPDACPQLESLYLKGCKNVEELVMPNEYPQLKFLHMSCRVLRSLINLNDFALPKLEYAALANYSISRTLVLTSNLVKVTLESCDLEELHIPDEDVKLQGLYIHNCSKLKTLDLMRTPNLVILELRACDNLVELHAPVGGLEKLIHFKCFRINGLEMISGKGISSILDMSEASIDLSRFQKWRLLYCALKKNFGEGPKKPIHSSAFQHFSESKDHTLITCRDQLDGSFNRTLMASCSTSSIPKSTSFKYDVFLSFRGEDTRTSFVDHLYHALKLENIETYKDDENLERGKKISKELIQAIQDSRIHVIVFSKNYASSSWCLDELVKIIECQETSTGHTVYPIFYDVEPTHVRKQSGEFGKAFSRHENAENAEKWRKVLVEATSYSGKDLTVDKYKSNYSCDYSLTYRYEVEFIKKVVKEISSKLPSISADENLVGMRTRISSVLSSLNAFSDEFCMIGIWGIGGIGKTTLARAVFDQISFRFEGKSFVANVREVSKPDFSRLHKLQQQILRDVSNDQGIIINNVFDGKSVMKKKMPGRKVLVVLDDVDQMEQLKALAGEPTWFKPGSKIIITTRDKQVLQAHNVESIHDVNLLTDEEATRLLSRYTFGREIPSSGYKELSKKVVSYACGLPLTITILGSTLCGEPEPVWKDTLKALEKIPLDGTQQRLELSYKGLDTNCQEIFLDVACILKGWKKEKAIRVLQSCGFHAIRGLSVLEKKSLVTTRHGRLEMHDHLQEMGRYIVRRLHHGEPNKHSRLWINEEIQDILTSDQGTNEAISCIKLISSEINPEIVMKGLGNMKQLRFLHLFDEDFSENEWQIDEDEESFCNNWKFDEGRQYFPNALRWLCWKGYPFRSLPRSFQANNLVALEMSYSNILQLWEYGDRKVLNKLRFLDLKYSKLKDLDLGLTPNLEGLYLNGCDDLVELRMPVECPKLIYLKLNSFNLKTFDLRKTPNLKKLHLDEGANLVELNVRVECPKLESIYITVSKLRTVDLRGTPNIEKLHLIKCDDLVELHIPVDGLELVSIVIHGSKLRTLDLRGTPNIEKLELLGCNDLVELHIPVECLKLESIDISCLKLRTLDLRGTPNIEKLELFGCDDLVELHIPIECLKLVSIEIYSSKVRTLDLRGTLNIEKLRLIRCDDLVELRIPVECLKLESVYIDGPKLRTLDLQGTPNIEKLHLEKCVDLVELHIPVECLKLVSIKIDGSKLRTLDLRGTPNIEKLHLEKCVDLVELHIPVECLKLVSIEIDGSKLRTLDLRGTPNIEKLHLEKCFDLVELYIPVECLKLVSIEIDGSKLMTLDLRGTPNIKKLHLEECDDLVELHIPVECLKLVSVYINGPKLRTLDLRGTPNIKNLRLKKCVDLVEVYIPVECLKLVSVYINGSKLRTLDLRGTQNIEKLHLEKCVDLVELHIPVECLKLVSIEINGSKLRTLDLLVSPNIKKLHLKQCVDLVELYIHGECLELKSINITGAKLRTFDLGWTPNLSSLSLIECYYLVELHARDGCLKKLCYMDLSGCLRLDYFFFLRPVKVGSISKLHLIAKSLDMCPLHFGNNLPKFQFKCLYEEHGPSLIGNPEKLISLALFACINFESFSQSICGLRYLTKLTLEGSIPEAPKDLEQLQCLEELHLLSTKITHLPDSICMLKHLKCLELNPCWLLEKLPEDLGQLECLEKLILTECVFLRDIPNSICKMKRLQCFHLRYCVAVEKLPDEIGHLECLKQLNIEGVCVYRALKKNFREGPKKPIHSKRPKPFWPTVINGPECLPRAFCTANHDSMDLQLGQDASAAIQNKNRKRWNMEYGTPLNRGSAFQQFSESKDHTLFRCRDELDV</sequence>
<keyword evidence="7" id="KW-1185">Reference proteome</keyword>
<evidence type="ECO:0000313" key="7">
    <source>
        <dbReference type="Proteomes" id="UP001172457"/>
    </source>
</evidence>
<dbReference type="Gene3D" id="1.10.8.430">
    <property type="entry name" value="Helical domain of apoptotic protease-activating factors"/>
    <property type="match status" value="2"/>
</dbReference>
<dbReference type="InterPro" id="IPR058192">
    <property type="entry name" value="WHD_ROQ1-like"/>
</dbReference>
<dbReference type="SMART" id="SM00255">
    <property type="entry name" value="TIR"/>
    <property type="match status" value="2"/>
</dbReference>
<dbReference type="InterPro" id="IPR003593">
    <property type="entry name" value="AAA+_ATPase"/>
</dbReference>
<keyword evidence="4" id="KW-0520">NAD</keyword>
<dbReference type="InterPro" id="IPR044974">
    <property type="entry name" value="Disease_R_plants"/>
</dbReference>
<dbReference type="SUPFAM" id="SSF52047">
    <property type="entry name" value="RNI-like"/>
    <property type="match status" value="1"/>
</dbReference>
<dbReference type="InterPro" id="IPR042197">
    <property type="entry name" value="Apaf_helical"/>
</dbReference>
<dbReference type="GO" id="GO:0006952">
    <property type="term" value="P:defense response"/>
    <property type="evidence" value="ECO:0007669"/>
    <property type="project" value="UniProtKB-KW"/>
</dbReference>
<evidence type="ECO:0000259" key="5">
    <source>
        <dbReference type="PROSITE" id="PS50104"/>
    </source>
</evidence>
<evidence type="ECO:0000256" key="4">
    <source>
        <dbReference type="ARBA" id="ARBA00023027"/>
    </source>
</evidence>
<keyword evidence="1" id="KW-0433">Leucine-rich repeat</keyword>
<dbReference type="PRINTS" id="PR00364">
    <property type="entry name" value="DISEASERSIST"/>
</dbReference>
<dbReference type="Gene3D" id="3.80.10.10">
    <property type="entry name" value="Ribonuclease Inhibitor"/>
    <property type="match status" value="7"/>
</dbReference>
<dbReference type="InterPro" id="IPR027417">
    <property type="entry name" value="P-loop_NTPase"/>
</dbReference>
<dbReference type="InterPro" id="IPR000157">
    <property type="entry name" value="TIR_dom"/>
</dbReference>
<gene>
    <name evidence="6" type="ORF">OSB04_016269</name>
</gene>
<dbReference type="InterPro" id="IPR035897">
    <property type="entry name" value="Toll_tir_struct_dom_sf"/>
</dbReference>
<evidence type="ECO:0000313" key="6">
    <source>
        <dbReference type="EMBL" id="KAJ9552224.1"/>
    </source>
</evidence>
<dbReference type="InterPro" id="IPR036390">
    <property type="entry name" value="WH_DNA-bd_sf"/>
</dbReference>
<dbReference type="Pfam" id="PF13306">
    <property type="entry name" value="LRR_5"/>
    <property type="match status" value="1"/>
</dbReference>
<protein>
    <recommendedName>
        <fullName evidence="5">TIR domain-containing protein</fullName>
    </recommendedName>
</protein>
<dbReference type="InterPro" id="IPR032675">
    <property type="entry name" value="LRR_dom_sf"/>
</dbReference>
<feature type="domain" description="TIR" evidence="5">
    <location>
        <begin position="19"/>
        <end position="187"/>
    </location>
</feature>
<dbReference type="Pfam" id="PF07725">
    <property type="entry name" value="LRR_3"/>
    <property type="match status" value="1"/>
</dbReference>
<evidence type="ECO:0000256" key="1">
    <source>
        <dbReference type="ARBA" id="ARBA00022614"/>
    </source>
</evidence>